<dbReference type="EMBL" id="CP000112">
    <property type="protein sequence ID" value="ABB38246.2"/>
    <property type="molecule type" value="Genomic_DNA"/>
</dbReference>
<protein>
    <recommendedName>
        <fullName evidence="7 8">Dephospho-CoA kinase</fullName>
        <ecNumber evidence="7 8">2.7.1.24</ecNumber>
    </recommendedName>
    <alternativeName>
        <fullName evidence="7">Dephosphocoenzyme A kinase</fullName>
    </alternativeName>
</protein>
<dbReference type="GO" id="GO:0005524">
    <property type="term" value="F:ATP binding"/>
    <property type="evidence" value="ECO:0007669"/>
    <property type="project" value="UniProtKB-UniRule"/>
</dbReference>
<reference evidence="13 14" key="1">
    <citation type="journal article" date="2011" name="J. Bacteriol.">
        <title>Complete genome sequence and updated annotation of Desulfovibrio alaskensis G20.</title>
        <authorList>
            <person name="Hauser L.J."/>
            <person name="Land M.L."/>
            <person name="Brown S.D."/>
            <person name="Larimer F."/>
            <person name="Keller K.L."/>
            <person name="Rapp-Giles B.J."/>
            <person name="Price M.N."/>
            <person name="Lin M."/>
            <person name="Bruce D.C."/>
            <person name="Detter J.C."/>
            <person name="Tapia R."/>
            <person name="Han C.S."/>
            <person name="Goodwin L.A."/>
            <person name="Cheng J.F."/>
            <person name="Pitluck S."/>
            <person name="Copeland A."/>
            <person name="Lucas S."/>
            <person name="Nolan M."/>
            <person name="Lapidus A.L."/>
            <person name="Palumbo A.V."/>
            <person name="Wall J.D."/>
        </authorList>
    </citation>
    <scope>NUCLEOTIDE SEQUENCE [LARGE SCALE GENOMIC DNA]</scope>
    <source>
        <strain evidence="14">ATCC BAA 1058 / DSM 17464 / G20</strain>
    </source>
</reference>
<dbReference type="GO" id="GO:0015937">
    <property type="term" value="P:coenzyme A biosynthetic process"/>
    <property type="evidence" value="ECO:0007669"/>
    <property type="project" value="UniProtKB-UniRule"/>
</dbReference>
<dbReference type="SUPFAM" id="SSF52540">
    <property type="entry name" value="P-loop containing nucleoside triphosphate hydrolases"/>
    <property type="match status" value="1"/>
</dbReference>
<evidence type="ECO:0000313" key="13">
    <source>
        <dbReference type="EMBL" id="ABB38246.2"/>
    </source>
</evidence>
<dbReference type="Pfam" id="PF01479">
    <property type="entry name" value="S4"/>
    <property type="match status" value="1"/>
</dbReference>
<comment type="similarity">
    <text evidence="1 7">Belongs to the CoaE family.</text>
</comment>
<dbReference type="GO" id="GO:0004140">
    <property type="term" value="F:dephospho-CoA kinase activity"/>
    <property type="evidence" value="ECO:0007669"/>
    <property type="project" value="UniProtKB-UniRule"/>
</dbReference>
<keyword evidence="10" id="KW-0694">RNA-binding</keyword>
<comment type="similarity">
    <text evidence="2">Belongs to the pseudouridine synthase RluA family.</text>
</comment>
<evidence type="ECO:0000256" key="2">
    <source>
        <dbReference type="ARBA" id="ARBA00010876"/>
    </source>
</evidence>
<keyword evidence="7" id="KW-0963">Cytoplasm</keyword>
<dbReference type="CDD" id="cd02869">
    <property type="entry name" value="PseudoU_synth_RluA_like"/>
    <property type="match status" value="1"/>
</dbReference>
<evidence type="ECO:0000256" key="4">
    <source>
        <dbReference type="ARBA" id="ARBA00022840"/>
    </source>
</evidence>
<dbReference type="Proteomes" id="UP000002710">
    <property type="component" value="Chromosome"/>
</dbReference>
<feature type="active site" evidence="9">
    <location>
        <position position="133"/>
    </location>
</feature>
<evidence type="ECO:0000256" key="5">
    <source>
        <dbReference type="ARBA" id="ARBA00022993"/>
    </source>
</evidence>
<dbReference type="GO" id="GO:0120159">
    <property type="term" value="F:rRNA pseudouridine synthase activity"/>
    <property type="evidence" value="ECO:0007669"/>
    <property type="project" value="UniProtKB-ARBA"/>
</dbReference>
<keyword evidence="4 7" id="KW-0067">ATP-binding</keyword>
<comment type="subcellular location">
    <subcellularLocation>
        <location evidence="7">Cytoplasm</location>
    </subcellularLocation>
</comment>
<dbReference type="InterPro" id="IPR001977">
    <property type="entry name" value="Depp_CoAkinase"/>
</dbReference>
<evidence type="ECO:0000256" key="9">
    <source>
        <dbReference type="PIRSR" id="PIRSR606225-1"/>
    </source>
</evidence>
<dbReference type="PANTHER" id="PTHR21600:SF44">
    <property type="entry name" value="RIBOSOMAL LARGE SUBUNIT PSEUDOURIDINE SYNTHASE D"/>
    <property type="match status" value="1"/>
</dbReference>
<dbReference type="GO" id="GO:0003723">
    <property type="term" value="F:RNA binding"/>
    <property type="evidence" value="ECO:0007669"/>
    <property type="project" value="UniProtKB-KW"/>
</dbReference>
<dbReference type="GO" id="GO:0005737">
    <property type="term" value="C:cytoplasm"/>
    <property type="evidence" value="ECO:0007669"/>
    <property type="project" value="UniProtKB-SubCell"/>
</dbReference>
<dbReference type="KEGG" id="dde:Dde_1447"/>
<dbReference type="InterPro" id="IPR020103">
    <property type="entry name" value="PsdUridine_synth_cat_dom_sf"/>
</dbReference>
<dbReference type="PROSITE" id="PS01129">
    <property type="entry name" value="PSI_RLU"/>
    <property type="match status" value="1"/>
</dbReference>
<name>Q312A0_OLEA2</name>
<sequence>MVSPQAAGERADRFIAAALAGDAISRGKIQRAISDGQLLIDNTVCTSPKTKLKSGQHIVFSMEAPAACVSPEEGELEVLYRDAHMLVINKPAGLTVHPAPSCPEGTLVHRLLHHFPELEAQEGFRPGIVHRIDKDTSGLLLIALTEKARLALSDAFAGRRIHKEYLALVKGIPEGDSGEIDAPVGRHPTHKTRMAVVRGGREALSTWRVLLADPHGGGGTGWTLVAVRIHTGRTHQIRVHMQHTGHPLWGDALYGGMPGREELQTTPALAQTATRQMLHAWKISFDHPVTGAPMQFTLPPPADFGTLIRDLGSRCQRVVITGMPGCGKSAVLGLLRDRGIPVWSADACVASLYAAGGDAWHGLRGRFGDRFVPDESSPVDKQALLKAMQTDAAIRREVEDIVHPAVRHNLEQFWLAHTGAALAVAEIPLFLETGWKKEADVLVGIFTPMHMRQQRLREKRGWTDATIASMDAWQWPEADKMRACGMILDNSGPEAELPRKTAALAAQLAVLRMHRLDRLEARARTLWTVPPGGRK</sequence>
<evidence type="ECO:0000313" key="14">
    <source>
        <dbReference type="Proteomes" id="UP000002710"/>
    </source>
</evidence>
<gene>
    <name evidence="7" type="primary">coaE</name>
    <name evidence="13" type="ordered locus">Dde_1447</name>
</gene>
<dbReference type="HOGENOM" id="CLU_488117_0_0_7"/>
<dbReference type="PROSITE" id="PS50889">
    <property type="entry name" value="S4"/>
    <property type="match status" value="1"/>
</dbReference>
<feature type="domain" description="RNA-binding S4" evidence="12">
    <location>
        <begin position="21"/>
        <end position="58"/>
    </location>
</feature>
<dbReference type="AlphaFoldDB" id="Q312A0"/>
<keyword evidence="6" id="KW-0413">Isomerase</keyword>
<evidence type="ECO:0000259" key="12">
    <source>
        <dbReference type="Pfam" id="PF01479"/>
    </source>
</evidence>
<comment type="function">
    <text evidence="7">Catalyzes the phosphorylation of the 3'-hydroxyl group of dephosphocoenzyme A to form coenzyme A.</text>
</comment>
<dbReference type="Gene3D" id="3.30.2350.10">
    <property type="entry name" value="Pseudouridine synthase"/>
    <property type="match status" value="1"/>
</dbReference>
<dbReference type="Pfam" id="PF01121">
    <property type="entry name" value="CoaE"/>
    <property type="match status" value="1"/>
</dbReference>
<dbReference type="EC" id="2.7.1.24" evidence="7 8"/>
<evidence type="ECO:0000256" key="7">
    <source>
        <dbReference type="HAMAP-Rule" id="MF_00376"/>
    </source>
</evidence>
<dbReference type="GO" id="GO:0000455">
    <property type="term" value="P:enzyme-directed rRNA pseudouridine synthesis"/>
    <property type="evidence" value="ECO:0007669"/>
    <property type="project" value="UniProtKB-ARBA"/>
</dbReference>
<dbReference type="InterPro" id="IPR006224">
    <property type="entry name" value="PsdUridine_synth_RluA-like_CS"/>
</dbReference>
<evidence type="ECO:0000256" key="10">
    <source>
        <dbReference type="PROSITE-ProRule" id="PRU00182"/>
    </source>
</evidence>
<evidence type="ECO:0000256" key="3">
    <source>
        <dbReference type="ARBA" id="ARBA00022741"/>
    </source>
</evidence>
<dbReference type="SUPFAM" id="SSF55120">
    <property type="entry name" value="Pseudouridine synthase"/>
    <property type="match status" value="1"/>
</dbReference>
<keyword evidence="7 13" id="KW-0418">Kinase</keyword>
<dbReference type="Gene3D" id="3.10.290.10">
    <property type="entry name" value="RNA-binding S4 domain"/>
    <property type="match status" value="1"/>
</dbReference>
<dbReference type="STRING" id="207559.Dde_1447"/>
<keyword evidence="3 7" id="KW-0547">Nucleotide-binding</keyword>
<dbReference type="InterPro" id="IPR036986">
    <property type="entry name" value="S4_RNA-bd_sf"/>
</dbReference>
<keyword evidence="5 7" id="KW-0173">Coenzyme A biosynthesis</keyword>
<evidence type="ECO:0000259" key="11">
    <source>
        <dbReference type="Pfam" id="PF00849"/>
    </source>
</evidence>
<evidence type="ECO:0000256" key="8">
    <source>
        <dbReference type="NCBIfam" id="TIGR00152"/>
    </source>
</evidence>
<dbReference type="PANTHER" id="PTHR21600">
    <property type="entry name" value="MITOCHONDRIAL RNA PSEUDOURIDINE SYNTHASE"/>
    <property type="match status" value="1"/>
</dbReference>
<keyword evidence="7" id="KW-0808">Transferase</keyword>
<feature type="domain" description="Pseudouridine synthase RsuA/RluA-like" evidence="11">
    <location>
        <begin position="84"/>
        <end position="243"/>
    </location>
</feature>
<dbReference type="InterPro" id="IPR050188">
    <property type="entry name" value="RluA_PseudoU_synthase"/>
</dbReference>
<dbReference type="InterPro" id="IPR006225">
    <property type="entry name" value="PsdUridine_synth_RluC/D"/>
</dbReference>
<dbReference type="Gene3D" id="3.40.50.300">
    <property type="entry name" value="P-loop containing nucleotide triphosphate hydrolases"/>
    <property type="match status" value="1"/>
</dbReference>
<dbReference type="InterPro" id="IPR002942">
    <property type="entry name" value="S4_RNA-bd"/>
</dbReference>
<dbReference type="eggNOG" id="COG0564">
    <property type="taxonomic scope" value="Bacteria"/>
</dbReference>
<comment type="pathway">
    <text evidence="7">Cofactor biosynthesis; coenzyme A biosynthesis; CoA from (R)-pantothenate: step 5/5.</text>
</comment>
<dbReference type="HAMAP" id="MF_00376">
    <property type="entry name" value="Dephospho_CoA_kinase"/>
    <property type="match status" value="1"/>
</dbReference>
<keyword evidence="14" id="KW-1185">Reference proteome</keyword>
<dbReference type="PROSITE" id="PS51219">
    <property type="entry name" value="DPCK"/>
    <property type="match status" value="1"/>
</dbReference>
<accession>Q312A0</accession>
<dbReference type="Pfam" id="PF00849">
    <property type="entry name" value="PseudoU_synth_2"/>
    <property type="match status" value="1"/>
</dbReference>
<evidence type="ECO:0000256" key="1">
    <source>
        <dbReference type="ARBA" id="ARBA00009018"/>
    </source>
</evidence>
<comment type="catalytic activity">
    <reaction evidence="7">
        <text>3'-dephospho-CoA + ATP = ADP + CoA + H(+)</text>
        <dbReference type="Rhea" id="RHEA:18245"/>
        <dbReference type="ChEBI" id="CHEBI:15378"/>
        <dbReference type="ChEBI" id="CHEBI:30616"/>
        <dbReference type="ChEBI" id="CHEBI:57287"/>
        <dbReference type="ChEBI" id="CHEBI:57328"/>
        <dbReference type="ChEBI" id="CHEBI:456216"/>
        <dbReference type="EC" id="2.7.1.24"/>
    </reaction>
</comment>
<dbReference type="CDD" id="cd02022">
    <property type="entry name" value="DPCK"/>
    <property type="match status" value="1"/>
</dbReference>
<evidence type="ECO:0000256" key="6">
    <source>
        <dbReference type="ARBA" id="ARBA00023235"/>
    </source>
</evidence>
<feature type="binding site" evidence="7">
    <location>
        <begin position="325"/>
        <end position="330"/>
    </location>
    <ligand>
        <name>ATP</name>
        <dbReference type="ChEBI" id="CHEBI:30616"/>
    </ligand>
</feature>
<proteinExistence type="inferred from homology"/>
<dbReference type="InterPro" id="IPR006145">
    <property type="entry name" value="PsdUridine_synth_RsuA/RluA"/>
</dbReference>
<dbReference type="eggNOG" id="COG0237">
    <property type="taxonomic scope" value="Bacteria"/>
</dbReference>
<organism evidence="13 14">
    <name type="scientific">Oleidesulfovibrio alaskensis (strain ATCC BAA-1058 / DSM 17464 / G20)</name>
    <name type="common">Desulfovibrio alaskensis</name>
    <dbReference type="NCBI Taxonomy" id="207559"/>
    <lineage>
        <taxon>Bacteria</taxon>
        <taxon>Pseudomonadati</taxon>
        <taxon>Thermodesulfobacteriota</taxon>
        <taxon>Desulfovibrionia</taxon>
        <taxon>Desulfovibrionales</taxon>
        <taxon>Desulfovibrionaceae</taxon>
        <taxon>Oleidesulfovibrio</taxon>
    </lineage>
</organism>
<dbReference type="NCBIfam" id="TIGR00005">
    <property type="entry name" value="rluA_subfam"/>
    <property type="match status" value="1"/>
</dbReference>
<dbReference type="NCBIfam" id="TIGR00152">
    <property type="entry name" value="dephospho-CoA kinase"/>
    <property type="match status" value="1"/>
</dbReference>
<dbReference type="UniPathway" id="UPA00241">
    <property type="reaction ID" value="UER00356"/>
</dbReference>
<dbReference type="InterPro" id="IPR027417">
    <property type="entry name" value="P-loop_NTPase"/>
</dbReference>
<dbReference type="SUPFAM" id="SSF55174">
    <property type="entry name" value="Alpha-L RNA-binding motif"/>
    <property type="match status" value="1"/>
</dbReference>